<evidence type="ECO:0000256" key="16">
    <source>
        <dbReference type="SAM" id="SignalP"/>
    </source>
</evidence>
<keyword evidence="18" id="KW-1185">Reference proteome</keyword>
<feature type="coiled-coil region" evidence="15">
    <location>
        <begin position="62"/>
        <end position="147"/>
    </location>
</feature>
<reference evidence="17 18" key="1">
    <citation type="submission" date="2023-09" db="EMBL/GenBank/DDBJ databases">
        <title>Xinfangfangia sedmenti sp. nov., isolated the sedment.</title>
        <authorList>
            <person name="Xu L."/>
        </authorList>
    </citation>
    <scope>NUCLEOTIDE SEQUENCE [LARGE SCALE GENOMIC DNA]</scope>
    <source>
        <strain evidence="17 18">LG-4</strain>
    </source>
</reference>
<evidence type="ECO:0000256" key="15">
    <source>
        <dbReference type="SAM" id="Coils"/>
    </source>
</evidence>
<keyword evidence="13" id="KW-1003">Cell membrane</keyword>
<keyword evidence="3 13" id="KW-0138">CF(0)</keyword>
<keyword evidence="9 13" id="KW-0066">ATP synthesis</keyword>
<evidence type="ECO:0000256" key="14">
    <source>
        <dbReference type="RuleBase" id="RU003848"/>
    </source>
</evidence>
<evidence type="ECO:0000256" key="12">
    <source>
        <dbReference type="ARBA" id="ARBA00037847"/>
    </source>
</evidence>
<evidence type="ECO:0000256" key="11">
    <source>
        <dbReference type="ARBA" id="ARBA00025614"/>
    </source>
</evidence>
<proteinExistence type="inferred from homology"/>
<evidence type="ECO:0000313" key="18">
    <source>
        <dbReference type="Proteomes" id="UP001247754"/>
    </source>
</evidence>
<feature type="transmembrane region" description="Helical" evidence="13">
    <location>
        <begin position="29"/>
        <end position="48"/>
    </location>
</feature>
<keyword evidence="2 13" id="KW-0813">Transport</keyword>
<dbReference type="NCBIfam" id="NF009989">
    <property type="entry name" value="PRK13455.1"/>
    <property type="match status" value="1"/>
</dbReference>
<dbReference type="RefSeq" id="WP_310457867.1">
    <property type="nucleotide sequence ID" value="NZ_JAVKPH010000015.1"/>
</dbReference>
<dbReference type="Pfam" id="PF00430">
    <property type="entry name" value="ATP-synt_B"/>
    <property type="match status" value="1"/>
</dbReference>
<name>A0ABU1F9Q5_9RHOB</name>
<dbReference type="HAMAP" id="MF_01398">
    <property type="entry name" value="ATP_synth_b_bprime"/>
    <property type="match status" value="1"/>
</dbReference>
<evidence type="ECO:0000256" key="13">
    <source>
        <dbReference type="HAMAP-Rule" id="MF_01398"/>
    </source>
</evidence>
<keyword evidence="8 13" id="KW-0472">Membrane</keyword>
<evidence type="ECO:0000256" key="7">
    <source>
        <dbReference type="ARBA" id="ARBA00023065"/>
    </source>
</evidence>
<comment type="function">
    <text evidence="10 13">F(1)F(0) ATP synthase produces ATP from ADP in the presence of a proton or sodium gradient. F-type ATPases consist of two structural domains, F(1) containing the extramembraneous catalytic core and F(0) containing the membrane proton channel, linked together by a central stalk and a peripheral stalk. During catalysis, ATP synthesis in the catalytic domain of F(1) is coupled via a rotary mechanism of the central stalk subunits to proton translocation.</text>
</comment>
<comment type="similarity">
    <text evidence="1 13 14">Belongs to the ATPase B chain family.</text>
</comment>
<sequence length="186" mass="19648">MRALMLSAALSAMAAPALAASGPFFSLGNTNFTVLIAFLIFVGILLYVKVPAKLGGLLDKRAAQIKADLEAARALREEAKALLASYERRQREVSEQADRIVANARTDALEAAATAKEDLKRSIARRLQAAEEQIAAAEAAAVREVRERAVSVAIAASAELLAKQMTPARANALVDASIAEVGAKLH</sequence>
<evidence type="ECO:0000256" key="3">
    <source>
        <dbReference type="ARBA" id="ARBA00022547"/>
    </source>
</evidence>
<evidence type="ECO:0000256" key="10">
    <source>
        <dbReference type="ARBA" id="ARBA00025198"/>
    </source>
</evidence>
<gene>
    <name evidence="13" type="primary">atpF</name>
    <name evidence="17" type="ORF">RGD00_13500</name>
</gene>
<keyword evidence="4 13" id="KW-0812">Transmembrane</keyword>
<evidence type="ECO:0000256" key="5">
    <source>
        <dbReference type="ARBA" id="ARBA00022781"/>
    </source>
</evidence>
<keyword evidence="5 13" id="KW-0375">Hydrogen ion transport</keyword>
<dbReference type="InterPro" id="IPR002146">
    <property type="entry name" value="ATP_synth_b/b'su_bac/chlpt"/>
</dbReference>
<keyword evidence="7 13" id="KW-0406">Ion transport</keyword>
<organism evidence="17 18">
    <name type="scientific">Ruixingdingia sedimenti</name>
    <dbReference type="NCBI Taxonomy" id="3073604"/>
    <lineage>
        <taxon>Bacteria</taxon>
        <taxon>Pseudomonadati</taxon>
        <taxon>Pseudomonadota</taxon>
        <taxon>Alphaproteobacteria</taxon>
        <taxon>Rhodobacterales</taxon>
        <taxon>Paracoccaceae</taxon>
        <taxon>Ruixingdingia</taxon>
    </lineage>
</organism>
<dbReference type="PANTHER" id="PTHR33445:SF1">
    <property type="entry name" value="ATP SYNTHASE SUBUNIT B"/>
    <property type="match status" value="1"/>
</dbReference>
<feature type="signal peptide" evidence="16">
    <location>
        <begin position="1"/>
        <end position="19"/>
    </location>
</feature>
<keyword evidence="6 13" id="KW-1133">Transmembrane helix</keyword>
<comment type="subunit">
    <text evidence="13">F-type ATPases have 2 components, F(1) - the catalytic core - and F(0) - the membrane proton channel. F(1) has five subunits: alpha(3), beta(3), gamma(1), delta(1), epsilon(1). F(0) has three main subunits: a(1), b(2) and c(10-14). The alpha and beta chains form an alternating ring which encloses part of the gamma chain. F(1) is attached to F(0) by a central stalk formed by the gamma and epsilon chains, while a peripheral stalk is formed by the delta and b chains.</text>
</comment>
<evidence type="ECO:0000256" key="2">
    <source>
        <dbReference type="ARBA" id="ARBA00022448"/>
    </source>
</evidence>
<evidence type="ECO:0000256" key="4">
    <source>
        <dbReference type="ARBA" id="ARBA00022692"/>
    </source>
</evidence>
<comment type="function">
    <text evidence="11">Component of the F(0) channel, it forms part of the peripheral stalk, linking F(1) to F(0). The b'-subunit is a diverged and duplicated form of b found in plants and photosynthetic bacteria.</text>
</comment>
<dbReference type="InterPro" id="IPR050059">
    <property type="entry name" value="ATP_synthase_B_chain"/>
</dbReference>
<evidence type="ECO:0000256" key="8">
    <source>
        <dbReference type="ARBA" id="ARBA00023136"/>
    </source>
</evidence>
<evidence type="ECO:0000313" key="17">
    <source>
        <dbReference type="EMBL" id="MDR5653628.1"/>
    </source>
</evidence>
<evidence type="ECO:0000256" key="9">
    <source>
        <dbReference type="ARBA" id="ARBA00023310"/>
    </source>
</evidence>
<comment type="subcellular location">
    <subcellularLocation>
        <location evidence="13">Cell membrane</location>
        <topology evidence="13">Single-pass membrane protein</topology>
    </subcellularLocation>
    <subcellularLocation>
        <location evidence="12">Endomembrane system</location>
        <topology evidence="12">Single-pass membrane protein</topology>
    </subcellularLocation>
</comment>
<feature type="chain" id="PRO_5046392238" description="ATP synthase subunit b" evidence="16">
    <location>
        <begin position="20"/>
        <end position="186"/>
    </location>
</feature>
<keyword evidence="16" id="KW-0732">Signal</keyword>
<accession>A0ABU1F9Q5</accession>
<dbReference type="Proteomes" id="UP001247754">
    <property type="component" value="Unassembled WGS sequence"/>
</dbReference>
<dbReference type="PANTHER" id="PTHR33445">
    <property type="entry name" value="ATP SYNTHASE SUBUNIT B', CHLOROPLASTIC"/>
    <property type="match status" value="1"/>
</dbReference>
<evidence type="ECO:0000256" key="6">
    <source>
        <dbReference type="ARBA" id="ARBA00022989"/>
    </source>
</evidence>
<evidence type="ECO:0000256" key="1">
    <source>
        <dbReference type="ARBA" id="ARBA00005513"/>
    </source>
</evidence>
<protein>
    <recommendedName>
        <fullName evidence="13">ATP synthase subunit b</fullName>
    </recommendedName>
    <alternativeName>
        <fullName evidence="13">ATP synthase F(0) sector subunit b</fullName>
    </alternativeName>
    <alternativeName>
        <fullName evidence="13">ATPase subunit I</fullName>
    </alternativeName>
    <alternativeName>
        <fullName evidence="13">F-type ATPase subunit b</fullName>
        <shortName evidence="13">F-ATPase subunit b</shortName>
    </alternativeName>
</protein>
<keyword evidence="15" id="KW-0175">Coiled coil</keyword>
<comment type="caution">
    <text evidence="17">The sequence shown here is derived from an EMBL/GenBank/DDBJ whole genome shotgun (WGS) entry which is preliminary data.</text>
</comment>
<dbReference type="EMBL" id="JAVKPH010000015">
    <property type="protein sequence ID" value="MDR5653628.1"/>
    <property type="molecule type" value="Genomic_DNA"/>
</dbReference>
<dbReference type="CDD" id="cd06503">
    <property type="entry name" value="ATP-synt_Fo_b"/>
    <property type="match status" value="1"/>
</dbReference>